<sequence length="129" mass="14620">MFGGHPLFQVGIHHLKRFAFVSEAATREYKDLPEWVQDEFGKDLMRVQYSGDPELAIKQLSSVGAGAVELIINGSPAYRCIYIAKYADTIFVLHSFVKTTNGTDRHAMAVAQDRLKELKRELRKMGYNV</sequence>
<keyword evidence="2" id="KW-1185">Reference proteome</keyword>
<protein>
    <submittedName>
        <fullName evidence="1">Phage-related protein</fullName>
    </submittedName>
</protein>
<reference evidence="2" key="1">
    <citation type="submission" date="2016-10" db="EMBL/GenBank/DDBJ databases">
        <authorList>
            <person name="Varghese N."/>
            <person name="Submissions S."/>
        </authorList>
    </citation>
    <scope>NUCLEOTIDE SEQUENCE [LARGE SCALE GENOMIC DNA]</scope>
    <source>
        <strain evidence="2">BS3782</strain>
    </source>
</reference>
<dbReference type="InterPro" id="IPR009241">
    <property type="entry name" value="HigB-like"/>
</dbReference>
<dbReference type="AlphaFoldDB" id="A0A1H1PHT5"/>
<evidence type="ECO:0000313" key="1">
    <source>
        <dbReference type="EMBL" id="SDS10861.1"/>
    </source>
</evidence>
<gene>
    <name evidence="1" type="ORF">SAMN04490191_0710</name>
</gene>
<name>A0A1H1PHT5_9PSED</name>
<proteinExistence type="predicted"/>
<dbReference type="EMBL" id="LT629746">
    <property type="protein sequence ID" value="SDS10861.1"/>
    <property type="molecule type" value="Genomic_DNA"/>
</dbReference>
<evidence type="ECO:0000313" key="2">
    <source>
        <dbReference type="Proteomes" id="UP000182814"/>
    </source>
</evidence>
<dbReference type="Proteomes" id="UP000182814">
    <property type="component" value="Chromosome I"/>
</dbReference>
<accession>A0A1H1PHT5</accession>
<organism evidence="1 2">
    <name type="scientific">Pseudomonas lini</name>
    <dbReference type="NCBI Taxonomy" id="163011"/>
    <lineage>
        <taxon>Bacteria</taxon>
        <taxon>Pseudomonadati</taxon>
        <taxon>Pseudomonadota</taxon>
        <taxon>Gammaproteobacteria</taxon>
        <taxon>Pseudomonadales</taxon>
        <taxon>Pseudomonadaceae</taxon>
        <taxon>Pseudomonas</taxon>
    </lineage>
</organism>
<dbReference type="Pfam" id="PF05973">
    <property type="entry name" value="Gp49"/>
    <property type="match status" value="1"/>
</dbReference>